<dbReference type="PROSITE" id="PS51123">
    <property type="entry name" value="OMPA_2"/>
    <property type="match status" value="1"/>
</dbReference>
<evidence type="ECO:0000256" key="3">
    <source>
        <dbReference type="ARBA" id="ARBA00023237"/>
    </source>
</evidence>
<keyword evidence="8" id="KW-1185">Reference proteome</keyword>
<dbReference type="Pfam" id="PF00691">
    <property type="entry name" value="OmpA"/>
    <property type="match status" value="1"/>
</dbReference>
<feature type="signal peptide" evidence="5">
    <location>
        <begin position="1"/>
        <end position="20"/>
    </location>
</feature>
<evidence type="ECO:0000259" key="6">
    <source>
        <dbReference type="PROSITE" id="PS51123"/>
    </source>
</evidence>
<dbReference type="InterPro" id="IPR006665">
    <property type="entry name" value="OmpA-like"/>
</dbReference>
<evidence type="ECO:0000256" key="4">
    <source>
        <dbReference type="PROSITE-ProRule" id="PRU00473"/>
    </source>
</evidence>
<dbReference type="PANTHER" id="PTHR30329">
    <property type="entry name" value="STATOR ELEMENT OF FLAGELLAR MOTOR COMPLEX"/>
    <property type="match status" value="1"/>
</dbReference>
<protein>
    <submittedName>
        <fullName evidence="7">Outer membrane protein OmpA</fullName>
    </submittedName>
</protein>
<comment type="subcellular location">
    <subcellularLocation>
        <location evidence="1">Cell outer membrane</location>
    </subcellularLocation>
</comment>
<dbReference type="InterPro" id="IPR050330">
    <property type="entry name" value="Bact_OuterMem_StrucFunc"/>
</dbReference>
<dbReference type="EMBL" id="FXAG01000006">
    <property type="protein sequence ID" value="SMF14484.1"/>
    <property type="molecule type" value="Genomic_DNA"/>
</dbReference>
<proteinExistence type="predicted"/>
<feature type="domain" description="OmpA-like" evidence="6">
    <location>
        <begin position="100"/>
        <end position="217"/>
    </location>
</feature>
<keyword evidence="2 4" id="KW-0472">Membrane</keyword>
<sequence>MFKHSKTLLTAAVALSVGLAACTTNPQTGQSQMSKTAMYGLGAAAACGIAGAATHGSKGARNAALGCGIVGAGVGAYMDYQEKQLRDKLANTQVGVDRVGDQIKLTMPDNVTFAVNSADLQPSVRTALTDVSNVLTQYPDTTITVAGHTDNTGNVAYNQTLSQRRAQSVAGFLQSRGVAGSRINPVGYGQNQPIASNATAEGRAKNRRVEILINPKAS</sequence>
<organism evidence="7 8">
    <name type="scientific">Pseudogulbenkiania subflava DSM 22618</name>
    <dbReference type="NCBI Taxonomy" id="1123014"/>
    <lineage>
        <taxon>Bacteria</taxon>
        <taxon>Pseudomonadati</taxon>
        <taxon>Pseudomonadota</taxon>
        <taxon>Betaproteobacteria</taxon>
        <taxon>Neisseriales</taxon>
        <taxon>Chromobacteriaceae</taxon>
        <taxon>Pseudogulbenkiania</taxon>
    </lineage>
</organism>
<dbReference type="STRING" id="1123014.SAMN02745746_01570"/>
<dbReference type="InterPro" id="IPR006690">
    <property type="entry name" value="OMPA-like_CS"/>
</dbReference>
<dbReference type="PROSITE" id="PS51257">
    <property type="entry name" value="PROKAR_LIPOPROTEIN"/>
    <property type="match status" value="1"/>
</dbReference>
<dbReference type="Gene3D" id="3.30.1330.60">
    <property type="entry name" value="OmpA-like domain"/>
    <property type="match status" value="1"/>
</dbReference>
<dbReference type="RefSeq" id="WP_085275871.1">
    <property type="nucleotide sequence ID" value="NZ_FXAG01000006.1"/>
</dbReference>
<dbReference type="Proteomes" id="UP000192920">
    <property type="component" value="Unassembled WGS sequence"/>
</dbReference>
<dbReference type="InterPro" id="IPR006664">
    <property type="entry name" value="OMP_bac"/>
</dbReference>
<dbReference type="PANTHER" id="PTHR30329:SF21">
    <property type="entry name" value="LIPOPROTEIN YIAD-RELATED"/>
    <property type="match status" value="1"/>
</dbReference>
<dbReference type="AlphaFoldDB" id="A0A1Y6BQ15"/>
<keyword evidence="5" id="KW-0732">Signal</keyword>
<dbReference type="CDD" id="cd07185">
    <property type="entry name" value="OmpA_C-like"/>
    <property type="match status" value="1"/>
</dbReference>
<evidence type="ECO:0000313" key="8">
    <source>
        <dbReference type="Proteomes" id="UP000192920"/>
    </source>
</evidence>
<evidence type="ECO:0000313" key="7">
    <source>
        <dbReference type="EMBL" id="SMF14484.1"/>
    </source>
</evidence>
<evidence type="ECO:0000256" key="5">
    <source>
        <dbReference type="SAM" id="SignalP"/>
    </source>
</evidence>
<dbReference type="SUPFAM" id="SSF103088">
    <property type="entry name" value="OmpA-like"/>
    <property type="match status" value="1"/>
</dbReference>
<dbReference type="GO" id="GO:0009279">
    <property type="term" value="C:cell outer membrane"/>
    <property type="evidence" value="ECO:0007669"/>
    <property type="project" value="UniProtKB-SubCell"/>
</dbReference>
<gene>
    <name evidence="7" type="ORF">SAMN02745746_01570</name>
</gene>
<dbReference type="PRINTS" id="PR01021">
    <property type="entry name" value="OMPADOMAIN"/>
</dbReference>
<evidence type="ECO:0000256" key="1">
    <source>
        <dbReference type="ARBA" id="ARBA00004442"/>
    </source>
</evidence>
<evidence type="ECO:0000256" key="2">
    <source>
        <dbReference type="ARBA" id="ARBA00023136"/>
    </source>
</evidence>
<accession>A0A1Y6BQ15</accession>
<name>A0A1Y6BQ15_9NEIS</name>
<reference evidence="8" key="1">
    <citation type="submission" date="2017-04" db="EMBL/GenBank/DDBJ databases">
        <authorList>
            <person name="Varghese N."/>
            <person name="Submissions S."/>
        </authorList>
    </citation>
    <scope>NUCLEOTIDE SEQUENCE [LARGE SCALE GENOMIC DNA]</scope>
    <source>
        <strain evidence="8">DSM 22618</strain>
    </source>
</reference>
<dbReference type="PROSITE" id="PS01068">
    <property type="entry name" value="OMPA_1"/>
    <property type="match status" value="1"/>
</dbReference>
<dbReference type="InterPro" id="IPR036737">
    <property type="entry name" value="OmpA-like_sf"/>
</dbReference>
<feature type="chain" id="PRO_5010998987" evidence="5">
    <location>
        <begin position="21"/>
        <end position="218"/>
    </location>
</feature>
<keyword evidence="3" id="KW-0998">Cell outer membrane</keyword>